<evidence type="ECO:0008006" key="5">
    <source>
        <dbReference type="Google" id="ProtNLM"/>
    </source>
</evidence>
<dbReference type="EMBL" id="NHYD01002412">
    <property type="protein sequence ID" value="PPQ86880.1"/>
    <property type="molecule type" value="Genomic_DNA"/>
</dbReference>
<dbReference type="GO" id="GO:0005634">
    <property type="term" value="C:nucleus"/>
    <property type="evidence" value="ECO:0007669"/>
    <property type="project" value="TreeGrafter"/>
</dbReference>
<feature type="compositionally biased region" description="Basic and acidic residues" evidence="2">
    <location>
        <begin position="13"/>
        <end position="30"/>
    </location>
</feature>
<dbReference type="Proteomes" id="UP000283269">
    <property type="component" value="Unassembled WGS sequence"/>
</dbReference>
<reference evidence="3 4" key="1">
    <citation type="journal article" date="2018" name="Evol. Lett.">
        <title>Horizontal gene cluster transfer increased hallucinogenic mushroom diversity.</title>
        <authorList>
            <person name="Reynolds H.T."/>
            <person name="Vijayakumar V."/>
            <person name="Gluck-Thaler E."/>
            <person name="Korotkin H.B."/>
            <person name="Matheny P.B."/>
            <person name="Slot J.C."/>
        </authorList>
    </citation>
    <scope>NUCLEOTIDE SEQUENCE [LARGE SCALE GENOMIC DNA]</scope>
    <source>
        <strain evidence="3 4">2631</strain>
    </source>
</reference>
<dbReference type="SUPFAM" id="SSF46950">
    <property type="entry name" value="Double-stranded DNA-binding domain"/>
    <property type="match status" value="1"/>
</dbReference>
<dbReference type="FunCoup" id="A0A409X814">
    <property type="interactions" value="405"/>
</dbReference>
<evidence type="ECO:0000256" key="2">
    <source>
        <dbReference type="SAM" id="MobiDB-lite"/>
    </source>
</evidence>
<dbReference type="Gene3D" id="1.10.8.140">
    <property type="entry name" value="PDCD5-like"/>
    <property type="match status" value="1"/>
</dbReference>
<dbReference type="STRING" id="93625.A0A409X814"/>
<dbReference type="PIRSF" id="PIRSF015730">
    <property type="entry name" value="TFAR19"/>
    <property type="match status" value="1"/>
</dbReference>
<dbReference type="InParanoid" id="A0A409X814"/>
<comment type="caution">
    <text evidence="3">The sequence shown here is derived from an EMBL/GenBank/DDBJ whole genome shotgun (WGS) entry which is preliminary data.</text>
</comment>
<gene>
    <name evidence="3" type="ORF">CVT25_012599</name>
</gene>
<dbReference type="AlphaFoldDB" id="A0A409X814"/>
<dbReference type="InterPro" id="IPR036883">
    <property type="entry name" value="PDCD5-like_sf"/>
</dbReference>
<comment type="similarity">
    <text evidence="1">Belongs to the PDCD5 family.</text>
</comment>
<dbReference type="GO" id="GO:0003677">
    <property type="term" value="F:DNA binding"/>
    <property type="evidence" value="ECO:0007669"/>
    <property type="project" value="InterPro"/>
</dbReference>
<protein>
    <recommendedName>
        <fullName evidence="5">DNA-binding TFAR19-related protein</fullName>
    </recommendedName>
</protein>
<dbReference type="PANTHER" id="PTHR10840">
    <property type="entry name" value="PROGRAMMED CELL DEATH PROTEIN 5"/>
    <property type="match status" value="1"/>
</dbReference>
<dbReference type="PANTHER" id="PTHR10840:SF0">
    <property type="entry name" value="PROGRAMMED CELL DEATH PROTEIN 5"/>
    <property type="match status" value="1"/>
</dbReference>
<accession>A0A409X814</accession>
<proteinExistence type="inferred from homology"/>
<dbReference type="InterPro" id="IPR002836">
    <property type="entry name" value="PDCD5-like"/>
</dbReference>
<sequence>MEGIPVGTPPTEKANEDAAAKKEQEEQMRRDMITTVLDTAARERLSRIALVSPERSQQIETILIRMAQSGQLRGRVTEAQLIDLLNQMEEAQGKGSGVKKSTIVYHRRKGLDDDFDI</sequence>
<evidence type="ECO:0000256" key="1">
    <source>
        <dbReference type="ARBA" id="ARBA00010490"/>
    </source>
</evidence>
<name>A0A409X814_PSICY</name>
<evidence type="ECO:0000313" key="4">
    <source>
        <dbReference type="Proteomes" id="UP000283269"/>
    </source>
</evidence>
<dbReference type="Pfam" id="PF01984">
    <property type="entry name" value="dsDNA_bind"/>
    <property type="match status" value="1"/>
</dbReference>
<dbReference type="GO" id="GO:0005829">
    <property type="term" value="C:cytosol"/>
    <property type="evidence" value="ECO:0007669"/>
    <property type="project" value="TreeGrafter"/>
</dbReference>
<dbReference type="OrthoDB" id="10252486at2759"/>
<organism evidence="3 4">
    <name type="scientific">Psilocybe cyanescens</name>
    <dbReference type="NCBI Taxonomy" id="93625"/>
    <lineage>
        <taxon>Eukaryota</taxon>
        <taxon>Fungi</taxon>
        <taxon>Dikarya</taxon>
        <taxon>Basidiomycota</taxon>
        <taxon>Agaricomycotina</taxon>
        <taxon>Agaricomycetes</taxon>
        <taxon>Agaricomycetidae</taxon>
        <taxon>Agaricales</taxon>
        <taxon>Agaricineae</taxon>
        <taxon>Strophariaceae</taxon>
        <taxon>Psilocybe</taxon>
    </lineage>
</organism>
<evidence type="ECO:0000313" key="3">
    <source>
        <dbReference type="EMBL" id="PPQ86880.1"/>
    </source>
</evidence>
<keyword evidence="4" id="KW-1185">Reference proteome</keyword>
<feature type="region of interest" description="Disordered" evidence="2">
    <location>
        <begin position="1"/>
        <end position="30"/>
    </location>
</feature>